<dbReference type="CDD" id="cd01189">
    <property type="entry name" value="INT_ICEBs1_C_like"/>
    <property type="match status" value="1"/>
</dbReference>
<dbReference type="PANTHER" id="PTHR30349">
    <property type="entry name" value="PHAGE INTEGRASE-RELATED"/>
    <property type="match status" value="1"/>
</dbReference>
<gene>
    <name evidence="4" type="primary">xerC</name>
    <name evidence="4" type="ORF">ACFQVD_31580</name>
</gene>
<dbReference type="PANTHER" id="PTHR30349:SF91">
    <property type="entry name" value="INTA PROTEIN"/>
    <property type="match status" value="1"/>
</dbReference>
<dbReference type="Gene3D" id="1.10.150.130">
    <property type="match status" value="1"/>
</dbReference>
<dbReference type="InterPro" id="IPR013762">
    <property type="entry name" value="Integrase-like_cat_sf"/>
</dbReference>
<protein>
    <submittedName>
        <fullName evidence="4">Tyrosine recombinase XerC</fullName>
    </submittedName>
</protein>
<dbReference type="InterPro" id="IPR050090">
    <property type="entry name" value="Tyrosine_recombinase_XerCD"/>
</dbReference>
<dbReference type="Gene3D" id="1.10.443.10">
    <property type="entry name" value="Intergrase catalytic core"/>
    <property type="match status" value="1"/>
</dbReference>
<dbReference type="InterPro" id="IPR011010">
    <property type="entry name" value="DNA_brk_join_enz"/>
</dbReference>
<dbReference type="Pfam" id="PF14657">
    <property type="entry name" value="Arm-DNA-bind_4"/>
    <property type="match status" value="1"/>
</dbReference>
<dbReference type="SUPFAM" id="SSF56349">
    <property type="entry name" value="DNA breaking-rejoining enzymes"/>
    <property type="match status" value="1"/>
</dbReference>
<evidence type="ECO:0000313" key="4">
    <source>
        <dbReference type="EMBL" id="MFC7604659.1"/>
    </source>
</evidence>
<dbReference type="InterPro" id="IPR002104">
    <property type="entry name" value="Integrase_catalytic"/>
</dbReference>
<feature type="domain" description="Tyr recombinase" evidence="3">
    <location>
        <begin position="173"/>
        <end position="388"/>
    </location>
</feature>
<dbReference type="InterPro" id="IPR028259">
    <property type="entry name" value="AP2-like_int_N"/>
</dbReference>
<organism evidence="4 5">
    <name type="scientific">Streptosporangium amethystogenes subsp. fukuiense</name>
    <dbReference type="NCBI Taxonomy" id="698418"/>
    <lineage>
        <taxon>Bacteria</taxon>
        <taxon>Bacillati</taxon>
        <taxon>Actinomycetota</taxon>
        <taxon>Actinomycetes</taxon>
        <taxon>Streptosporangiales</taxon>
        <taxon>Streptosporangiaceae</taxon>
        <taxon>Streptosporangium</taxon>
    </lineage>
</organism>
<dbReference type="RefSeq" id="WP_343970520.1">
    <property type="nucleotide sequence ID" value="NZ_BAAAGK010000087.1"/>
</dbReference>
<evidence type="ECO:0000256" key="1">
    <source>
        <dbReference type="ARBA" id="ARBA00023125"/>
    </source>
</evidence>
<evidence type="ECO:0000256" key="2">
    <source>
        <dbReference type="ARBA" id="ARBA00023172"/>
    </source>
</evidence>
<dbReference type="PROSITE" id="PS51898">
    <property type="entry name" value="TYR_RECOMBINASE"/>
    <property type="match status" value="1"/>
</dbReference>
<accession>A0ABW2TA97</accession>
<keyword evidence="5" id="KW-1185">Reference proteome</keyword>
<dbReference type="Pfam" id="PF00589">
    <property type="entry name" value="Phage_integrase"/>
    <property type="match status" value="1"/>
</dbReference>
<keyword evidence="1" id="KW-0238">DNA-binding</keyword>
<keyword evidence="2" id="KW-0233">DNA recombination</keyword>
<proteinExistence type="predicted"/>
<evidence type="ECO:0000259" key="3">
    <source>
        <dbReference type="PROSITE" id="PS51898"/>
    </source>
</evidence>
<evidence type="ECO:0000313" key="5">
    <source>
        <dbReference type="Proteomes" id="UP001596514"/>
    </source>
</evidence>
<dbReference type="EMBL" id="JBHTEE010000001">
    <property type="protein sequence ID" value="MFC7604659.1"/>
    <property type="molecule type" value="Genomic_DNA"/>
</dbReference>
<comment type="caution">
    <text evidence="4">The sequence shown here is derived from an EMBL/GenBank/DDBJ whole genome shotgun (WGS) entry which is preliminary data.</text>
</comment>
<name>A0ABW2TA97_9ACTN</name>
<dbReference type="Proteomes" id="UP001596514">
    <property type="component" value="Unassembled WGS sequence"/>
</dbReference>
<reference evidence="5" key="1">
    <citation type="journal article" date="2019" name="Int. J. Syst. Evol. Microbiol.">
        <title>The Global Catalogue of Microorganisms (GCM) 10K type strain sequencing project: providing services to taxonomists for standard genome sequencing and annotation.</title>
        <authorList>
            <consortium name="The Broad Institute Genomics Platform"/>
            <consortium name="The Broad Institute Genome Sequencing Center for Infectious Disease"/>
            <person name="Wu L."/>
            <person name="Ma J."/>
        </authorList>
    </citation>
    <scope>NUCLEOTIDE SEQUENCE [LARGE SCALE GENOMIC DNA]</scope>
    <source>
        <strain evidence="5">JCM 10083</strain>
    </source>
</reference>
<dbReference type="InterPro" id="IPR010998">
    <property type="entry name" value="Integrase_recombinase_N"/>
</dbReference>
<sequence length="397" mass="44167">MTTRRSRGDGGLHWDEQRERWIASVTVGYTPAGKRIVKKASGKTKTEAKAKLKEIIRDYKDGLAIASGGYTVADAVKYWLEHGLKGRGSKTVGLYTEFAENHVISALGARKLRDLSVEDVDRWLAGKAPELSTRTLKMIHGILNRSVKNAMVRDKVKRNVVDLCEVPEGRQGRKSKALTLAQATAVMAAAEQANARMRGYVVLSLLTGARTEELRGLSWTHVVAFVDERKAWVPVTEAGWEHTEYAVYVWRSVRQSGDTKTVKSRRTLKLPQRCVEALRKLWENDGLTSETTDHGETGRLVFCTKNGTALSAGNVRRDFRKILKEAGLIDTEWTPREMRHSFVSLLSDSGVPIEHISRLVGHANTVVTETVYRLQIRPVMQEGATAMDGLFGGGREA</sequence>